<dbReference type="GO" id="GO:0003682">
    <property type="term" value="F:chromatin binding"/>
    <property type="evidence" value="ECO:0007669"/>
    <property type="project" value="TreeGrafter"/>
</dbReference>
<gene>
    <name evidence="6" type="ORF">SNE40_004626</name>
</gene>
<keyword evidence="7" id="KW-1185">Reference proteome</keyword>
<keyword evidence="3" id="KW-0963">Cytoplasm</keyword>
<dbReference type="GO" id="GO:0001940">
    <property type="term" value="C:male pronucleus"/>
    <property type="evidence" value="ECO:0007669"/>
    <property type="project" value="TreeGrafter"/>
</dbReference>
<organism evidence="6 7">
    <name type="scientific">Patella caerulea</name>
    <name type="common">Rayed Mediterranean limpet</name>
    <dbReference type="NCBI Taxonomy" id="87958"/>
    <lineage>
        <taxon>Eukaryota</taxon>
        <taxon>Metazoa</taxon>
        <taxon>Spiralia</taxon>
        <taxon>Lophotrochozoa</taxon>
        <taxon>Mollusca</taxon>
        <taxon>Gastropoda</taxon>
        <taxon>Patellogastropoda</taxon>
        <taxon>Patelloidea</taxon>
        <taxon>Patellidae</taxon>
        <taxon>Patella</taxon>
    </lineage>
</organism>
<sequence>MADSIKVVDEDAVKRLHAKHPSGHLHKGHGVVAANSSIPSKYQTIVTDNSDRKGFSSKAKRFQYNAFLSENPAPCNYVGHSQYDKDGVSFSKKGTGSFASKSKRSLRYNGMSSAPGPGIYGLPDMLSDRHDFNRSGSTSTFQKPIAQKSNRVKGNPAPNSYDIFKSKVGKCNNVSADAAFKSRSKREIINVAESKQFPAPWQYNVKDEILHSNPRIPESSFKSRTLRRIGSNPTDVPGPGTYFSPEDDNAPLKVIFPRKHYLCISAPAMPLPKTPPLPGPGSYELVDFEGYPKHYMSGAAFVSGTSRWTSSDNYQSPGPAQYKPNSGTKQSFIYNASGKWIC</sequence>
<evidence type="ECO:0000313" key="7">
    <source>
        <dbReference type="Proteomes" id="UP001347796"/>
    </source>
</evidence>
<dbReference type="PANTHER" id="PTHR35678:SF1">
    <property type="entry name" value="PROTEIN STPG4"/>
    <property type="match status" value="1"/>
</dbReference>
<dbReference type="GO" id="GO:0005737">
    <property type="term" value="C:cytoplasm"/>
    <property type="evidence" value="ECO:0007669"/>
    <property type="project" value="UniProtKB-SubCell"/>
</dbReference>
<dbReference type="GO" id="GO:0001939">
    <property type="term" value="C:female pronucleus"/>
    <property type="evidence" value="ECO:0007669"/>
    <property type="project" value="TreeGrafter"/>
</dbReference>
<feature type="region of interest" description="Disordered" evidence="5">
    <location>
        <begin position="134"/>
        <end position="158"/>
    </location>
</feature>
<evidence type="ECO:0000256" key="4">
    <source>
        <dbReference type="ARBA" id="ARBA00023242"/>
    </source>
</evidence>
<evidence type="ECO:0000256" key="1">
    <source>
        <dbReference type="ARBA" id="ARBA00004123"/>
    </source>
</evidence>
<feature type="region of interest" description="Disordered" evidence="5">
    <location>
        <begin position="308"/>
        <end position="327"/>
    </location>
</feature>
<dbReference type="EMBL" id="JAZGQO010000003">
    <property type="protein sequence ID" value="KAK6188457.1"/>
    <property type="molecule type" value="Genomic_DNA"/>
</dbReference>
<protein>
    <recommendedName>
        <fullName evidence="8">O(6)-methylguanine-induced apoptosis 2</fullName>
    </recommendedName>
</protein>
<dbReference type="AlphaFoldDB" id="A0AAN8QCM6"/>
<evidence type="ECO:0000256" key="5">
    <source>
        <dbReference type="SAM" id="MobiDB-lite"/>
    </source>
</evidence>
<evidence type="ECO:0008006" key="8">
    <source>
        <dbReference type="Google" id="ProtNLM"/>
    </source>
</evidence>
<dbReference type="GO" id="GO:0044727">
    <property type="term" value="P:epigenetic programing of male pronucleus"/>
    <property type="evidence" value="ECO:0007669"/>
    <property type="project" value="TreeGrafter"/>
</dbReference>
<dbReference type="Pfam" id="PF07004">
    <property type="entry name" value="SHIPPO-rpt"/>
    <property type="match status" value="2"/>
</dbReference>
<comment type="subcellular location">
    <subcellularLocation>
        <location evidence="2">Cytoplasm</location>
    </subcellularLocation>
    <subcellularLocation>
        <location evidence="1">Nucleus</location>
    </subcellularLocation>
</comment>
<evidence type="ECO:0000256" key="2">
    <source>
        <dbReference type="ARBA" id="ARBA00004496"/>
    </source>
</evidence>
<dbReference type="PANTHER" id="PTHR35678">
    <property type="entry name" value="PROTEIN STPG4"/>
    <property type="match status" value="1"/>
</dbReference>
<evidence type="ECO:0000313" key="6">
    <source>
        <dbReference type="EMBL" id="KAK6188457.1"/>
    </source>
</evidence>
<proteinExistence type="predicted"/>
<reference evidence="6 7" key="1">
    <citation type="submission" date="2024-01" db="EMBL/GenBank/DDBJ databases">
        <title>The genome of the rayed Mediterranean limpet Patella caerulea (Linnaeus, 1758).</title>
        <authorList>
            <person name="Anh-Thu Weber A."/>
            <person name="Halstead-Nussloch G."/>
        </authorList>
    </citation>
    <scope>NUCLEOTIDE SEQUENCE [LARGE SCALE GENOMIC DNA]</scope>
    <source>
        <strain evidence="6">AATW-2023a</strain>
        <tissue evidence="6">Whole specimen</tissue>
    </source>
</reference>
<keyword evidence="4" id="KW-0539">Nucleus</keyword>
<dbReference type="GO" id="GO:0042393">
    <property type="term" value="F:histone binding"/>
    <property type="evidence" value="ECO:0007669"/>
    <property type="project" value="TreeGrafter"/>
</dbReference>
<accession>A0AAN8QCM6</accession>
<evidence type="ECO:0000256" key="3">
    <source>
        <dbReference type="ARBA" id="ARBA00022490"/>
    </source>
</evidence>
<dbReference type="Proteomes" id="UP001347796">
    <property type="component" value="Unassembled WGS sequence"/>
</dbReference>
<dbReference type="InterPro" id="IPR010736">
    <property type="entry name" value="SHIPPO-rpt"/>
</dbReference>
<comment type="caution">
    <text evidence="6">The sequence shown here is derived from an EMBL/GenBank/DDBJ whole genome shotgun (WGS) entry which is preliminary data.</text>
</comment>
<dbReference type="GO" id="GO:0042585">
    <property type="term" value="C:germinal vesicle"/>
    <property type="evidence" value="ECO:0007669"/>
    <property type="project" value="TreeGrafter"/>
</dbReference>
<name>A0AAN8QCM6_PATCE</name>